<dbReference type="EMBL" id="CP038618">
    <property type="protein sequence ID" value="QBY46370.1"/>
    <property type="molecule type" value="Genomic_DNA"/>
</dbReference>
<sequence length="95" mass="10709">MLRETGTAINNIQDKGARTALAEQVGLSYEMVDAIGKTRQEWAALEKKVAEGRALTQDDLEQSEIFGARSPVSYCNCNRFQKKCLPRLRRFSILC</sequence>
<dbReference type="AlphaFoldDB" id="A0A4P7L5W6"/>
<gene>
    <name evidence="1" type="ORF">ArsFIN_49810</name>
</gene>
<protein>
    <submittedName>
        <fullName evidence="1">Uncharacterized protein</fullName>
    </submittedName>
</protein>
<geneLocation type="plasmid" evidence="2">
    <name>parsfin6</name>
</geneLocation>
<evidence type="ECO:0000313" key="2">
    <source>
        <dbReference type="Proteomes" id="UP000295134"/>
    </source>
</evidence>
<accession>A0A4P7L5W6</accession>
<name>A0A4P7L5W6_9GAMM</name>
<proteinExistence type="predicted"/>
<dbReference type="KEGG" id="ans:ArsFIN_49810"/>
<keyword evidence="1" id="KW-0614">Plasmid</keyword>
<organism evidence="1 2">
    <name type="scientific">Arsenophonus nasoniae</name>
    <name type="common">son-killer infecting Nasonia vitripennis</name>
    <dbReference type="NCBI Taxonomy" id="638"/>
    <lineage>
        <taxon>Bacteria</taxon>
        <taxon>Pseudomonadati</taxon>
        <taxon>Pseudomonadota</taxon>
        <taxon>Gammaproteobacteria</taxon>
        <taxon>Enterobacterales</taxon>
        <taxon>Morganellaceae</taxon>
        <taxon>Arsenophonus</taxon>
    </lineage>
</organism>
<reference evidence="1 2" key="1">
    <citation type="submission" date="2019-03" db="EMBL/GenBank/DDBJ databases">
        <title>Long-read sequencing reveals hyperdense prophage content in a complex bacterial symbiont genome.</title>
        <authorList>
            <person name="Frost C.L."/>
            <person name="Siozios S."/>
            <person name="Nadal-Jimenez P."/>
            <person name="Brockhurst M.A."/>
            <person name="King K.C."/>
            <person name="Darby A.C."/>
            <person name="Hurst G.D.D."/>
        </authorList>
    </citation>
    <scope>NUCLEOTIDE SEQUENCE [LARGE SCALE GENOMIC DNA]</scope>
    <source>
        <strain evidence="1 2">FIN</strain>
        <plasmid evidence="2">parsfin6</plasmid>
    </source>
</reference>
<dbReference type="Proteomes" id="UP000295134">
    <property type="component" value="Plasmid pArsFIN6"/>
</dbReference>
<evidence type="ECO:0000313" key="1">
    <source>
        <dbReference type="EMBL" id="QBY46370.1"/>
    </source>
</evidence>